<keyword evidence="3" id="KW-1185">Reference proteome</keyword>
<sequence>MFQGKSQADLTLLIKRTPVDTEANRNLFKRVFLIFIQKVFLLATSSPNVTPKALPTLFGLENTRERNWALHVHDFLLDEVKKAKLNKTKAVHGCCYVMMIIYFHETHFGKDSREPEAQPPWIQYWTGENLRKRLHREQNHSICLVQTELLRAAKEKLQKRHMDLKMGLNLRRKEPSSSSESESEFDSEEEYESEVGSSSGGASTELDSENTMSEELVERRQLSKPNPAQQERRSKKKHESNATGGARSVDLPLVDSIRRPSPIMHQETAALGKRKQPDRAAKAKRPDQSNGLGAANAGALKPLQPRTQAHPQPEPDRPTKKARKPTLDDRVERATDKHEETPHTHPQPQSQPQTTPTERNNSEHPPIDEPHQPPQPPPQLPQPQQQPPHPRDEEIIDIYSSSEDGSQHPPPKMMIPKTKEETLPTEEAQPPPSQTVVEVVNIYPTQEVIDLSSSPKEDRQQPIVPKEEQDVKTSLFPRSQMISSVLVSIRRDNPPMEPPSFDLGVKPSLLTPQTMDAIDEIDDQLQKNPNLLQTPDPLGTSHILADMEKRVAIWGTVPKGDNEWLPVFKLKGNKLQDALRYQFKSMQPTNYVDIQVVSIMCHLLNRTPGERYQNLIYCIPPELLV</sequence>
<dbReference type="Proteomes" id="UP001341840">
    <property type="component" value="Unassembled WGS sequence"/>
</dbReference>
<feature type="compositionally biased region" description="Basic and acidic residues" evidence="1">
    <location>
        <begin position="455"/>
        <end position="471"/>
    </location>
</feature>
<feature type="region of interest" description="Disordered" evidence="1">
    <location>
        <begin position="166"/>
        <end position="434"/>
    </location>
</feature>
<evidence type="ECO:0000313" key="3">
    <source>
        <dbReference type="Proteomes" id="UP001341840"/>
    </source>
</evidence>
<organism evidence="2 3">
    <name type="scientific">Stylosanthes scabra</name>
    <dbReference type="NCBI Taxonomy" id="79078"/>
    <lineage>
        <taxon>Eukaryota</taxon>
        <taxon>Viridiplantae</taxon>
        <taxon>Streptophyta</taxon>
        <taxon>Embryophyta</taxon>
        <taxon>Tracheophyta</taxon>
        <taxon>Spermatophyta</taxon>
        <taxon>Magnoliopsida</taxon>
        <taxon>eudicotyledons</taxon>
        <taxon>Gunneridae</taxon>
        <taxon>Pentapetalae</taxon>
        <taxon>rosids</taxon>
        <taxon>fabids</taxon>
        <taxon>Fabales</taxon>
        <taxon>Fabaceae</taxon>
        <taxon>Papilionoideae</taxon>
        <taxon>50 kb inversion clade</taxon>
        <taxon>dalbergioids sensu lato</taxon>
        <taxon>Dalbergieae</taxon>
        <taxon>Pterocarpus clade</taxon>
        <taxon>Stylosanthes</taxon>
    </lineage>
</organism>
<feature type="compositionally biased region" description="Acidic residues" evidence="1">
    <location>
        <begin position="181"/>
        <end position="193"/>
    </location>
</feature>
<accession>A0ABU6VJA1</accession>
<feature type="compositionally biased region" description="Basic and acidic residues" evidence="1">
    <location>
        <begin position="275"/>
        <end position="287"/>
    </location>
</feature>
<dbReference type="EMBL" id="JASCZI010151507">
    <property type="protein sequence ID" value="MED6173244.1"/>
    <property type="molecule type" value="Genomic_DNA"/>
</dbReference>
<feature type="compositionally biased region" description="Low complexity" evidence="1">
    <location>
        <begin position="344"/>
        <end position="357"/>
    </location>
</feature>
<evidence type="ECO:0000313" key="2">
    <source>
        <dbReference type="EMBL" id="MED6173244.1"/>
    </source>
</evidence>
<gene>
    <name evidence="2" type="ORF">PIB30_057545</name>
</gene>
<feature type="compositionally biased region" description="Pro residues" evidence="1">
    <location>
        <begin position="372"/>
        <end position="388"/>
    </location>
</feature>
<evidence type="ECO:0000256" key="1">
    <source>
        <dbReference type="SAM" id="MobiDB-lite"/>
    </source>
</evidence>
<comment type="caution">
    <text evidence="2">The sequence shown here is derived from an EMBL/GenBank/DDBJ whole genome shotgun (WGS) entry which is preliminary data.</text>
</comment>
<protein>
    <submittedName>
        <fullName evidence="2">Uncharacterized protein</fullName>
    </submittedName>
</protein>
<feature type="compositionally biased region" description="Basic and acidic residues" evidence="1">
    <location>
        <begin position="360"/>
        <end position="371"/>
    </location>
</feature>
<feature type="compositionally biased region" description="Low complexity" evidence="1">
    <location>
        <begin position="290"/>
        <end position="300"/>
    </location>
</feature>
<reference evidence="2 3" key="1">
    <citation type="journal article" date="2023" name="Plants (Basel)">
        <title>Bridging the Gap: Combining Genomics and Transcriptomics Approaches to Understand Stylosanthes scabra, an Orphan Legume from the Brazilian Caatinga.</title>
        <authorList>
            <person name="Ferreira-Neto J.R.C."/>
            <person name="da Silva M.D."/>
            <person name="Binneck E."/>
            <person name="de Melo N.F."/>
            <person name="da Silva R.H."/>
            <person name="de Melo A.L.T.M."/>
            <person name="Pandolfi V."/>
            <person name="Bustamante F.O."/>
            <person name="Brasileiro-Vidal A.C."/>
            <person name="Benko-Iseppon A.M."/>
        </authorList>
    </citation>
    <scope>NUCLEOTIDE SEQUENCE [LARGE SCALE GENOMIC DNA]</scope>
    <source>
        <tissue evidence="2">Leaves</tissue>
    </source>
</reference>
<feature type="compositionally biased region" description="Low complexity" evidence="1">
    <location>
        <begin position="194"/>
        <end position="205"/>
    </location>
</feature>
<dbReference type="PANTHER" id="PTHR34835">
    <property type="entry name" value="OS07G0283600 PROTEIN-RELATED"/>
    <property type="match status" value="1"/>
</dbReference>
<feature type="region of interest" description="Disordered" evidence="1">
    <location>
        <begin position="448"/>
        <end position="471"/>
    </location>
</feature>
<name>A0ABU6VJA1_9FABA</name>
<dbReference type="PANTHER" id="PTHR34835:SF34">
    <property type="entry name" value="OS08G0555500 PROTEIN"/>
    <property type="match status" value="1"/>
</dbReference>
<feature type="compositionally biased region" description="Basic and acidic residues" evidence="1">
    <location>
        <begin position="313"/>
        <end position="343"/>
    </location>
</feature>
<proteinExistence type="predicted"/>